<dbReference type="InParanoid" id="L5K8X1"/>
<sequence length="119" mass="12295">MAPLRVTMTDLDGTRLNPESPCLAEIAPFSFQLAPLRRALDRTGANASQRAAPDAICSSAPSPGTGTPAPSPGDGLGENTAPRLARLSGTKREAQLHIRAVQPSSGCDGKAAFVTSPTW</sequence>
<proteinExistence type="predicted"/>
<feature type="region of interest" description="Disordered" evidence="1">
    <location>
        <begin position="42"/>
        <end position="119"/>
    </location>
</feature>
<organism evidence="2 3">
    <name type="scientific">Pteropus alecto</name>
    <name type="common">Black flying fox</name>
    <dbReference type="NCBI Taxonomy" id="9402"/>
    <lineage>
        <taxon>Eukaryota</taxon>
        <taxon>Metazoa</taxon>
        <taxon>Chordata</taxon>
        <taxon>Craniata</taxon>
        <taxon>Vertebrata</taxon>
        <taxon>Euteleostomi</taxon>
        <taxon>Mammalia</taxon>
        <taxon>Eutheria</taxon>
        <taxon>Laurasiatheria</taxon>
        <taxon>Chiroptera</taxon>
        <taxon>Yinpterochiroptera</taxon>
        <taxon>Pteropodoidea</taxon>
        <taxon>Pteropodidae</taxon>
        <taxon>Pteropodinae</taxon>
        <taxon>Pteropus</taxon>
    </lineage>
</organism>
<dbReference type="AlphaFoldDB" id="L5K8X1"/>
<name>L5K8X1_PTEAL</name>
<evidence type="ECO:0000256" key="1">
    <source>
        <dbReference type="SAM" id="MobiDB-lite"/>
    </source>
</evidence>
<evidence type="ECO:0000313" key="3">
    <source>
        <dbReference type="Proteomes" id="UP000010552"/>
    </source>
</evidence>
<reference evidence="3" key="1">
    <citation type="journal article" date="2013" name="Science">
        <title>Comparative analysis of bat genomes provides insight into the evolution of flight and immunity.</title>
        <authorList>
            <person name="Zhang G."/>
            <person name="Cowled C."/>
            <person name="Shi Z."/>
            <person name="Huang Z."/>
            <person name="Bishop-Lilly K.A."/>
            <person name="Fang X."/>
            <person name="Wynne J.W."/>
            <person name="Xiong Z."/>
            <person name="Baker M.L."/>
            <person name="Zhao W."/>
            <person name="Tachedjian M."/>
            <person name="Zhu Y."/>
            <person name="Zhou P."/>
            <person name="Jiang X."/>
            <person name="Ng J."/>
            <person name="Yang L."/>
            <person name="Wu L."/>
            <person name="Xiao J."/>
            <person name="Feng Y."/>
            <person name="Chen Y."/>
            <person name="Sun X."/>
            <person name="Zhang Y."/>
            <person name="Marsh G.A."/>
            <person name="Crameri G."/>
            <person name="Broder C.C."/>
            <person name="Frey K.G."/>
            <person name="Wang L.F."/>
            <person name="Wang J."/>
        </authorList>
    </citation>
    <scope>NUCLEOTIDE SEQUENCE [LARGE SCALE GENOMIC DNA]</scope>
</reference>
<evidence type="ECO:0000313" key="2">
    <source>
        <dbReference type="EMBL" id="ELK07955.1"/>
    </source>
</evidence>
<gene>
    <name evidence="2" type="ORF">PAL_GLEAN10007205</name>
</gene>
<feature type="compositionally biased region" description="Low complexity" evidence="1">
    <location>
        <begin position="58"/>
        <end position="68"/>
    </location>
</feature>
<dbReference type="Proteomes" id="UP000010552">
    <property type="component" value="Unassembled WGS sequence"/>
</dbReference>
<keyword evidence="3" id="KW-1185">Reference proteome</keyword>
<protein>
    <submittedName>
        <fullName evidence="2">Uncharacterized protein</fullName>
    </submittedName>
</protein>
<accession>L5K8X1</accession>
<dbReference type="EMBL" id="KB030944">
    <property type="protein sequence ID" value="ELK07955.1"/>
    <property type="molecule type" value="Genomic_DNA"/>
</dbReference>